<accession>A0A1Y5FED9</accession>
<name>A0A1Y5FED9_9BACT</name>
<evidence type="ECO:0000313" key="2">
    <source>
        <dbReference type="EMBL" id="OUR96962.1"/>
    </source>
</evidence>
<evidence type="ECO:0000313" key="3">
    <source>
        <dbReference type="Proteomes" id="UP000196531"/>
    </source>
</evidence>
<keyword evidence="1" id="KW-0472">Membrane</keyword>
<keyword evidence="1" id="KW-1133">Transmembrane helix</keyword>
<feature type="transmembrane region" description="Helical" evidence="1">
    <location>
        <begin position="5"/>
        <end position="24"/>
    </location>
</feature>
<protein>
    <recommendedName>
        <fullName evidence="4">HEAT repeat domain-containing protein</fullName>
    </recommendedName>
</protein>
<evidence type="ECO:0008006" key="4">
    <source>
        <dbReference type="Google" id="ProtNLM"/>
    </source>
</evidence>
<evidence type="ECO:0000256" key="1">
    <source>
        <dbReference type="SAM" id="Phobius"/>
    </source>
</evidence>
<gene>
    <name evidence="2" type="ORF">A9Q84_11540</name>
</gene>
<organism evidence="2 3">
    <name type="scientific">Halobacteriovorax marinus</name>
    <dbReference type="NCBI Taxonomy" id="97084"/>
    <lineage>
        <taxon>Bacteria</taxon>
        <taxon>Pseudomonadati</taxon>
        <taxon>Bdellovibrionota</taxon>
        <taxon>Bacteriovoracia</taxon>
        <taxon>Bacteriovoracales</taxon>
        <taxon>Halobacteriovoraceae</taxon>
        <taxon>Halobacteriovorax</taxon>
    </lineage>
</organism>
<dbReference type="EMBL" id="MAAO01000006">
    <property type="protein sequence ID" value="OUR96962.1"/>
    <property type="molecule type" value="Genomic_DNA"/>
</dbReference>
<dbReference type="AlphaFoldDB" id="A0A1Y5FED9"/>
<comment type="caution">
    <text evidence="2">The sequence shown here is derived from an EMBL/GenBank/DDBJ whole genome shotgun (WGS) entry which is preliminary data.</text>
</comment>
<dbReference type="Proteomes" id="UP000196531">
    <property type="component" value="Unassembled WGS sequence"/>
</dbReference>
<sequence length="327" mass="38094">MKKKILHFISLTLVCIGIGGLIWLNQDRPTSNFEDSFDPLLKTDDAIFLDKSATDFNRVAAIRRLCIKKNRLVRTWILENLSIENELLKKSMIEGLGYFPDSTVNKILSEIVLEDEGSYKLVALRALGTVENEERTEILKSFKTQKWSVEQRVQFHFSLFKSKMYFTDKKKNLIWLVDFAKEQSDGKLLQDVITGLAQNVPNFERYHELLKDLLYKSNDEVIVNRAIIHLSVYEKNWLRLQSKKIIQTKNKMKIKSFILRAGATCPKGLFKVFEFYAKEYSEGDFVMRMALSLNASKSKVLFHSLEKTQKKLLKNEYDFSKGTRVCY</sequence>
<proteinExistence type="predicted"/>
<keyword evidence="1" id="KW-0812">Transmembrane</keyword>
<reference evidence="3" key="1">
    <citation type="journal article" date="2017" name="Proc. Natl. Acad. Sci. U.S.A.">
        <title>Simulation of Deepwater Horizon oil plume reveals substrate specialization within a complex community of hydrocarbon-degraders.</title>
        <authorList>
            <person name="Hu P."/>
            <person name="Dubinsky E.A."/>
            <person name="Probst A.J."/>
            <person name="Wang J."/>
            <person name="Sieber C.M.K."/>
            <person name="Tom L.M."/>
            <person name="Gardinali P."/>
            <person name="Banfield J.F."/>
            <person name="Atlas R.M."/>
            <person name="Andersen G.L."/>
        </authorList>
    </citation>
    <scope>NUCLEOTIDE SEQUENCE [LARGE SCALE GENOMIC DNA]</scope>
</reference>